<sequence>MGYFPPPQNDASHDSNGGWEGNSSAPYDIHPKISSLDHTSTESPFQNSPPTQTSMNHSRLSELESMFKKIEEETMKALKREEIIRQRANEHLENIRKHLEPSNSKNQSVGEEVEKQEQKVLMSSESAMKKEEKQEEEATESSGFLMKNEVVKNETTLEMTKEHEESQLSQIFLDQNASTLESMIERYEEEMKKAWEDQQTSSIKELLKQMLGAREEVEEQESEKDNQRIPNSCEAEKYMKEESTEPPLQETLDEDKTPTITQQPSHKFKKVKAINKSTKKRIVTKIPRTTFMRRSTANNPPPDPASKINQANFTRKLAERKLRQGAIAESSPPLRK</sequence>
<organism evidence="2 3">
    <name type="scientific">Arachis hypogaea</name>
    <name type="common">Peanut</name>
    <dbReference type="NCBI Taxonomy" id="3818"/>
    <lineage>
        <taxon>Eukaryota</taxon>
        <taxon>Viridiplantae</taxon>
        <taxon>Streptophyta</taxon>
        <taxon>Embryophyta</taxon>
        <taxon>Tracheophyta</taxon>
        <taxon>Spermatophyta</taxon>
        <taxon>Magnoliopsida</taxon>
        <taxon>eudicotyledons</taxon>
        <taxon>Gunneridae</taxon>
        <taxon>Pentapetalae</taxon>
        <taxon>rosids</taxon>
        <taxon>fabids</taxon>
        <taxon>Fabales</taxon>
        <taxon>Fabaceae</taxon>
        <taxon>Papilionoideae</taxon>
        <taxon>50 kb inversion clade</taxon>
        <taxon>dalbergioids sensu lato</taxon>
        <taxon>Dalbergieae</taxon>
        <taxon>Pterocarpus clade</taxon>
        <taxon>Arachis</taxon>
    </lineage>
</organism>
<keyword evidence="3" id="KW-1185">Reference proteome</keyword>
<feature type="region of interest" description="Disordered" evidence="1">
    <location>
        <begin position="213"/>
        <end position="310"/>
    </location>
</feature>
<dbReference type="AlphaFoldDB" id="A0A444Y230"/>
<feature type="compositionally biased region" description="Basic and acidic residues" evidence="1">
    <location>
        <begin position="234"/>
        <end position="243"/>
    </location>
</feature>
<accession>A0A444Y230</accession>
<comment type="caution">
    <text evidence="2">The sequence shown here is derived from an EMBL/GenBank/DDBJ whole genome shotgun (WGS) entry which is preliminary data.</text>
</comment>
<evidence type="ECO:0000313" key="3">
    <source>
        <dbReference type="Proteomes" id="UP000289738"/>
    </source>
</evidence>
<gene>
    <name evidence="2" type="ORF">Ahy_B08g091402</name>
</gene>
<evidence type="ECO:0000256" key="1">
    <source>
        <dbReference type="SAM" id="MobiDB-lite"/>
    </source>
</evidence>
<reference evidence="2 3" key="1">
    <citation type="submission" date="2019-01" db="EMBL/GenBank/DDBJ databases">
        <title>Sequencing of cultivated peanut Arachis hypogaea provides insights into genome evolution and oil improvement.</title>
        <authorList>
            <person name="Chen X."/>
        </authorList>
    </citation>
    <scope>NUCLEOTIDE SEQUENCE [LARGE SCALE GENOMIC DNA]</scope>
    <source>
        <strain evidence="3">cv. Fuhuasheng</strain>
        <tissue evidence="2">Leaves</tissue>
    </source>
</reference>
<dbReference type="EMBL" id="SDMP01000018">
    <property type="protein sequence ID" value="RYQ95983.1"/>
    <property type="molecule type" value="Genomic_DNA"/>
</dbReference>
<feature type="region of interest" description="Disordered" evidence="1">
    <location>
        <begin position="1"/>
        <end position="61"/>
    </location>
</feature>
<feature type="region of interest" description="Disordered" evidence="1">
    <location>
        <begin position="94"/>
        <end position="150"/>
    </location>
</feature>
<name>A0A444Y230_ARAHY</name>
<feature type="compositionally biased region" description="Polar residues" evidence="1">
    <location>
        <begin position="36"/>
        <end position="58"/>
    </location>
</feature>
<evidence type="ECO:0000313" key="2">
    <source>
        <dbReference type="EMBL" id="RYQ95983.1"/>
    </source>
</evidence>
<feature type="compositionally biased region" description="Basic residues" evidence="1">
    <location>
        <begin position="266"/>
        <end position="283"/>
    </location>
</feature>
<proteinExistence type="predicted"/>
<dbReference type="Proteomes" id="UP000289738">
    <property type="component" value="Chromosome B08"/>
</dbReference>
<protein>
    <submittedName>
        <fullName evidence="2">Uncharacterized protein</fullName>
    </submittedName>
</protein>